<evidence type="ECO:0000256" key="1">
    <source>
        <dbReference type="SAM" id="MobiDB-lite"/>
    </source>
</evidence>
<feature type="region of interest" description="Disordered" evidence="1">
    <location>
        <begin position="1"/>
        <end position="48"/>
    </location>
</feature>
<evidence type="ECO:0000313" key="3">
    <source>
        <dbReference type="Proteomes" id="UP000320386"/>
    </source>
</evidence>
<dbReference type="InterPro" id="IPR011990">
    <property type="entry name" value="TPR-like_helical_dom_sf"/>
</dbReference>
<dbReference type="RefSeq" id="WP_236254345.1">
    <property type="nucleotide sequence ID" value="NZ_CP036280.1"/>
</dbReference>
<feature type="compositionally biased region" description="Acidic residues" evidence="1">
    <location>
        <begin position="1"/>
        <end position="39"/>
    </location>
</feature>
<dbReference type="KEGG" id="mcad:Pan265_20570"/>
<dbReference type="SUPFAM" id="SSF48452">
    <property type="entry name" value="TPR-like"/>
    <property type="match status" value="3"/>
</dbReference>
<reference evidence="2 3" key="1">
    <citation type="submission" date="2019-02" db="EMBL/GenBank/DDBJ databases">
        <title>Deep-cultivation of Planctomycetes and their phenomic and genomic characterization uncovers novel biology.</title>
        <authorList>
            <person name="Wiegand S."/>
            <person name="Jogler M."/>
            <person name="Boedeker C."/>
            <person name="Pinto D."/>
            <person name="Vollmers J."/>
            <person name="Rivas-Marin E."/>
            <person name="Kohn T."/>
            <person name="Peeters S.H."/>
            <person name="Heuer A."/>
            <person name="Rast P."/>
            <person name="Oberbeckmann S."/>
            <person name="Bunk B."/>
            <person name="Jeske O."/>
            <person name="Meyerdierks A."/>
            <person name="Storesund J.E."/>
            <person name="Kallscheuer N."/>
            <person name="Luecker S."/>
            <person name="Lage O.M."/>
            <person name="Pohl T."/>
            <person name="Merkel B.J."/>
            <person name="Hornburger P."/>
            <person name="Mueller R.-W."/>
            <person name="Bruemmer F."/>
            <person name="Labrenz M."/>
            <person name="Spormann A.M."/>
            <person name="Op den Camp H."/>
            <person name="Overmann J."/>
            <person name="Amann R."/>
            <person name="Jetten M.S.M."/>
            <person name="Mascher T."/>
            <person name="Medema M.H."/>
            <person name="Devos D.P."/>
            <person name="Kaster A.-K."/>
            <person name="Ovreas L."/>
            <person name="Rohde M."/>
            <person name="Galperin M.Y."/>
            <person name="Jogler C."/>
        </authorList>
    </citation>
    <scope>NUCLEOTIDE SEQUENCE [LARGE SCALE GENOMIC DNA]</scope>
    <source>
        <strain evidence="2 3">Pan265</strain>
    </source>
</reference>
<dbReference type="AlphaFoldDB" id="A0A518BZ13"/>
<protein>
    <submittedName>
        <fullName evidence="2">Outer membrane protein assembly factor BamD</fullName>
    </submittedName>
</protein>
<dbReference type="Proteomes" id="UP000320386">
    <property type="component" value="Chromosome"/>
</dbReference>
<evidence type="ECO:0000313" key="2">
    <source>
        <dbReference type="EMBL" id="QDU72194.1"/>
    </source>
</evidence>
<dbReference type="PANTHER" id="PTHR12558:SF13">
    <property type="entry name" value="CELL DIVISION CYCLE PROTEIN 27 HOMOLOG"/>
    <property type="match status" value="1"/>
</dbReference>
<sequence>MPESDETTPETTPDETLEAEASEAGDVDEAFDEDEDFNESEPSSDAGGWGQVWQLPALLVGMGMLAMGVFLALPAEVEHDFAGALDSTRKFLIAENLEEARTTINQVLEQAHVATPEQRALLERYRGDLQYQSLRQVAAVPVDTEARQQTLRRIVAHYRESEQLGLPLDTATKRRLAMTYGDLGRETDAMATIDRMADAPAQQRLDLVRHLIERRLRDPQQRREDAMIDLIDRYRDEVRQELNPDVRRAGEIWGTATEAELLLETGDADAAVDYLLRHYQRLFAAGGDKDLAPIIVKLARGYQSKDPPEFDHAERYYRFAQQRLHPSDALNAEILMRLGQIALVDGDEESLQTAMATFNTVIREFPSEPVFADALIGKGDVDARMGAYPESLESLSRAVAWLIEHARAGDPRRDHLTDVVRTHVDYLADTGDFDRVLDYLMILLPLFGNDLPAPVLLDLAVTHEKIAGQQREFAGTLDPYARNGENGPTPEAVRMANQKAARHFADAAANYLAHARSVTILDNEAHGKSLWQAGVCYDNAQLWDEAVSVYAEYVETRQEDARRHRAMARLGKSLMASGEFQAAIDQFLILAQQQPTGFETFGVLVPLARAYVAVGDNDAALRTLQNVLEDHEAIRPDSDQYREALIELGVLYYRLGEQDPRHYVQAIQRLKAAVERYGDRLEAARLRFLLADAYRKSTAALEETDGPTTQRARVAAFAERNDRLEKAQALYNMVIVDLESRIDQVLSPDERLYLRNAYFYQADCAFGRRDFESAIALYGEAARRWEHHPAALVALVQIFNARCELGQYQEARVANDQARWQLERMPDDAFDDPTLPMSREHWEDWLRWTSELELLDTQASVGS</sequence>
<dbReference type="EMBL" id="CP036280">
    <property type="protein sequence ID" value="QDU72194.1"/>
    <property type="molecule type" value="Genomic_DNA"/>
</dbReference>
<dbReference type="Pfam" id="PF13432">
    <property type="entry name" value="TPR_16"/>
    <property type="match status" value="1"/>
</dbReference>
<accession>A0A518BZ13</accession>
<gene>
    <name evidence="2" type="primary">bamD_2</name>
    <name evidence="2" type="ORF">Pan265_20570</name>
</gene>
<proteinExistence type="predicted"/>
<organism evidence="2 3">
    <name type="scientific">Mucisphaera calidilacus</name>
    <dbReference type="NCBI Taxonomy" id="2527982"/>
    <lineage>
        <taxon>Bacteria</taxon>
        <taxon>Pseudomonadati</taxon>
        <taxon>Planctomycetota</taxon>
        <taxon>Phycisphaerae</taxon>
        <taxon>Phycisphaerales</taxon>
        <taxon>Phycisphaeraceae</taxon>
        <taxon>Mucisphaera</taxon>
    </lineage>
</organism>
<keyword evidence="3" id="KW-1185">Reference proteome</keyword>
<dbReference type="PANTHER" id="PTHR12558">
    <property type="entry name" value="CELL DIVISION CYCLE 16,23,27"/>
    <property type="match status" value="1"/>
</dbReference>
<name>A0A518BZ13_9BACT</name>
<dbReference type="Gene3D" id="1.25.40.10">
    <property type="entry name" value="Tetratricopeptide repeat domain"/>
    <property type="match status" value="3"/>
</dbReference>